<dbReference type="EMBL" id="ML994658">
    <property type="protein sequence ID" value="KAF2180391.1"/>
    <property type="molecule type" value="Genomic_DNA"/>
</dbReference>
<protein>
    <submittedName>
        <fullName evidence="2">Uncharacterized protein</fullName>
    </submittedName>
</protein>
<evidence type="ECO:0000313" key="2">
    <source>
        <dbReference type="EMBL" id="KAF2180391.1"/>
    </source>
</evidence>
<name>A0A6A6DLP2_9PEZI</name>
<accession>A0A6A6DLP2</accession>
<keyword evidence="3" id="KW-1185">Reference proteome</keyword>
<evidence type="ECO:0000256" key="1">
    <source>
        <dbReference type="SAM" id="Phobius"/>
    </source>
</evidence>
<keyword evidence="1" id="KW-1133">Transmembrane helix</keyword>
<evidence type="ECO:0000313" key="3">
    <source>
        <dbReference type="Proteomes" id="UP000800200"/>
    </source>
</evidence>
<keyword evidence="1" id="KW-0812">Transmembrane</keyword>
<reference evidence="2" key="1">
    <citation type="journal article" date="2020" name="Stud. Mycol.">
        <title>101 Dothideomycetes genomes: a test case for predicting lifestyles and emergence of pathogens.</title>
        <authorList>
            <person name="Haridas S."/>
            <person name="Albert R."/>
            <person name="Binder M."/>
            <person name="Bloem J."/>
            <person name="Labutti K."/>
            <person name="Salamov A."/>
            <person name="Andreopoulos B."/>
            <person name="Baker S."/>
            <person name="Barry K."/>
            <person name="Bills G."/>
            <person name="Bluhm B."/>
            <person name="Cannon C."/>
            <person name="Castanera R."/>
            <person name="Culley D."/>
            <person name="Daum C."/>
            <person name="Ezra D."/>
            <person name="Gonzalez J."/>
            <person name="Henrissat B."/>
            <person name="Kuo A."/>
            <person name="Liang C."/>
            <person name="Lipzen A."/>
            <person name="Lutzoni F."/>
            <person name="Magnuson J."/>
            <person name="Mondo S."/>
            <person name="Nolan M."/>
            <person name="Ohm R."/>
            <person name="Pangilinan J."/>
            <person name="Park H.-J."/>
            <person name="Ramirez L."/>
            <person name="Alfaro M."/>
            <person name="Sun H."/>
            <person name="Tritt A."/>
            <person name="Yoshinaga Y."/>
            <person name="Zwiers L.-H."/>
            <person name="Turgeon B."/>
            <person name="Goodwin S."/>
            <person name="Spatafora J."/>
            <person name="Crous P."/>
            <person name="Grigoriev I."/>
        </authorList>
    </citation>
    <scope>NUCLEOTIDE SEQUENCE</scope>
    <source>
        <strain evidence="2">CBS 207.26</strain>
    </source>
</reference>
<proteinExistence type="predicted"/>
<feature type="transmembrane region" description="Helical" evidence="1">
    <location>
        <begin position="12"/>
        <end position="37"/>
    </location>
</feature>
<dbReference type="AlphaFoldDB" id="A0A6A6DLP2"/>
<dbReference type="Proteomes" id="UP000800200">
    <property type="component" value="Unassembled WGS sequence"/>
</dbReference>
<gene>
    <name evidence="2" type="ORF">K469DRAFT_714765</name>
</gene>
<keyword evidence="1" id="KW-0472">Membrane</keyword>
<sequence>MRKLGGFVNINVFGLVFIVAVSSIVAILDITLLKFLVYMSRFRRALAPRLDRWV</sequence>
<organism evidence="2 3">
    <name type="scientific">Zopfia rhizophila CBS 207.26</name>
    <dbReference type="NCBI Taxonomy" id="1314779"/>
    <lineage>
        <taxon>Eukaryota</taxon>
        <taxon>Fungi</taxon>
        <taxon>Dikarya</taxon>
        <taxon>Ascomycota</taxon>
        <taxon>Pezizomycotina</taxon>
        <taxon>Dothideomycetes</taxon>
        <taxon>Dothideomycetes incertae sedis</taxon>
        <taxon>Zopfiaceae</taxon>
        <taxon>Zopfia</taxon>
    </lineage>
</organism>